<feature type="transmembrane region" description="Helical" evidence="6">
    <location>
        <begin position="255"/>
        <end position="274"/>
    </location>
</feature>
<feature type="transmembrane region" description="Helical" evidence="6">
    <location>
        <begin position="286"/>
        <end position="306"/>
    </location>
</feature>
<feature type="transmembrane region" description="Helical" evidence="6">
    <location>
        <begin position="358"/>
        <end position="377"/>
    </location>
</feature>
<protein>
    <recommendedName>
        <fullName evidence="7">SSD domain-containing protein</fullName>
    </recommendedName>
</protein>
<dbReference type="AlphaFoldDB" id="W4MA77"/>
<dbReference type="Proteomes" id="UP000019140">
    <property type="component" value="Unassembled WGS sequence"/>
</dbReference>
<evidence type="ECO:0000256" key="4">
    <source>
        <dbReference type="ARBA" id="ARBA00022989"/>
    </source>
</evidence>
<name>W4MA77_9BACT</name>
<dbReference type="PROSITE" id="PS50156">
    <property type="entry name" value="SSD"/>
    <property type="match status" value="1"/>
</dbReference>
<dbReference type="InterPro" id="IPR004869">
    <property type="entry name" value="MMPL_dom"/>
</dbReference>
<evidence type="ECO:0000256" key="6">
    <source>
        <dbReference type="SAM" id="Phobius"/>
    </source>
</evidence>
<keyword evidence="4 6" id="KW-1133">Transmembrane helix</keyword>
<dbReference type="GO" id="GO:0005886">
    <property type="term" value="C:plasma membrane"/>
    <property type="evidence" value="ECO:0007669"/>
    <property type="project" value="UniProtKB-SubCell"/>
</dbReference>
<feature type="transmembrane region" description="Helical" evidence="6">
    <location>
        <begin position="231"/>
        <end position="248"/>
    </location>
</feature>
<feature type="transmembrane region" description="Helical" evidence="6">
    <location>
        <begin position="21"/>
        <end position="45"/>
    </location>
</feature>
<dbReference type="SUPFAM" id="SSF82866">
    <property type="entry name" value="Multidrug efflux transporter AcrB transmembrane domain"/>
    <property type="match status" value="1"/>
</dbReference>
<keyword evidence="9" id="KW-1185">Reference proteome</keyword>
<feature type="domain" description="SSD" evidence="7">
    <location>
        <begin position="255"/>
        <end position="380"/>
    </location>
</feature>
<dbReference type="HOGENOM" id="CLU_008861_1_0_7"/>
<organism evidence="8 9">
    <name type="scientific">Candidatus Entotheonella gemina</name>
    <dbReference type="NCBI Taxonomy" id="1429439"/>
    <lineage>
        <taxon>Bacteria</taxon>
        <taxon>Pseudomonadati</taxon>
        <taxon>Nitrospinota/Tectimicrobiota group</taxon>
        <taxon>Candidatus Tectimicrobiota</taxon>
        <taxon>Candidatus Entotheonellia</taxon>
        <taxon>Candidatus Entotheonellales</taxon>
        <taxon>Candidatus Entotheonellaceae</taxon>
        <taxon>Candidatus Entotheonella</taxon>
    </lineage>
</organism>
<dbReference type="InterPro" id="IPR000731">
    <property type="entry name" value="SSD"/>
</dbReference>
<evidence type="ECO:0000256" key="3">
    <source>
        <dbReference type="ARBA" id="ARBA00022692"/>
    </source>
</evidence>
<dbReference type="EMBL" id="AZHX01000487">
    <property type="protein sequence ID" value="ETX07269.1"/>
    <property type="molecule type" value="Genomic_DNA"/>
</dbReference>
<comment type="caution">
    <text evidence="8">The sequence shown here is derived from an EMBL/GenBank/DDBJ whole genome shotgun (WGS) entry which is preliminary data.</text>
</comment>
<feature type="transmembrane region" description="Helical" evidence="6">
    <location>
        <begin position="409"/>
        <end position="426"/>
    </location>
</feature>
<dbReference type="Gene3D" id="1.20.1640.10">
    <property type="entry name" value="Multidrug efflux transporter AcrB transmembrane domain"/>
    <property type="match status" value="1"/>
</dbReference>
<proteinExistence type="predicted"/>
<feature type="transmembrane region" description="Helical" evidence="6">
    <location>
        <begin position="327"/>
        <end position="346"/>
    </location>
</feature>
<comment type="subcellular location">
    <subcellularLocation>
        <location evidence="1">Cell membrane</location>
        <topology evidence="1">Multi-pass membrane protein</topology>
    </subcellularLocation>
</comment>
<keyword evidence="5 6" id="KW-0472">Membrane</keyword>
<evidence type="ECO:0000256" key="5">
    <source>
        <dbReference type="ARBA" id="ARBA00023136"/>
    </source>
</evidence>
<dbReference type="InterPro" id="IPR050545">
    <property type="entry name" value="Mycobact_MmpL"/>
</dbReference>
<accession>W4MA77</accession>
<gene>
    <name evidence="8" type="ORF">ETSY2_12155</name>
</gene>
<dbReference type="PANTHER" id="PTHR33406">
    <property type="entry name" value="MEMBRANE PROTEIN MJ1562-RELATED"/>
    <property type="match status" value="1"/>
</dbReference>
<keyword evidence="2" id="KW-1003">Cell membrane</keyword>
<dbReference type="PANTHER" id="PTHR33406:SF13">
    <property type="entry name" value="MEMBRANE PROTEIN YDFJ"/>
    <property type="match status" value="1"/>
</dbReference>
<sequence length="668" mass="74253">MERRRTVDQVVEAYAWWVLRWRWPILILTIVATVLAARGGGFLTFSTNYRAFFSKANPQLATFEALQDIYTKNDNILFVLAPEDGQVFTGTTLNAVEHLTREAWKLPYAMRVDSVTNFQHTRADGDDLIVADLVTEALNQPPEALTEAQQVALREPLLLDRLIPPATHVTGVNVTLQLPGKNLAEVTIAAAKARQLAAEIREAHPGMAVYLTGVTMLNNAFSESSRRDMNQLLPIMYLAMLIIMFWLLRSISGTVATLLVIAFSAAGAMGLAGWTGLSLTGPSAQAPTMIMTLAVADSIHILVIMLREMRQGLGKREALVESLRLNMQPVFLTSLTTAIGFLSMNFSDAPPFRHLGNITATGVGLAFVHSVLFLPAFMSLLPVRVKPCDTASWPMIDRVGEFVVRRHRAVLWVSAPIVVMLALWIPRNELNDQFVNYFNKSIAFRTDTDFAMENLSGIYSIEYSLGAADSGGISDPAYLAMLEAFTKWYRAQPGVVHVNTLSDTMKRLNKSLHGDDNDWYRLPEERELAAQYLLLYEMSLPYGLDLNNQITIDKAATRLIATLENVTARELRETAARSEAWLREHAPASMFTHGTSPTVMFAHISERNIKSMLRGTTIALILISGLLIVALRSLKYGVISLLPTWRQAFWPLVSGVSSWGRSISACRW</sequence>
<evidence type="ECO:0000313" key="8">
    <source>
        <dbReference type="EMBL" id="ETX07269.1"/>
    </source>
</evidence>
<evidence type="ECO:0000256" key="2">
    <source>
        <dbReference type="ARBA" id="ARBA00022475"/>
    </source>
</evidence>
<reference evidence="8 9" key="1">
    <citation type="journal article" date="2014" name="Nature">
        <title>An environmental bacterial taxon with a large and distinct metabolic repertoire.</title>
        <authorList>
            <person name="Wilson M.C."/>
            <person name="Mori T."/>
            <person name="Ruckert C."/>
            <person name="Uria A.R."/>
            <person name="Helf M.J."/>
            <person name="Takada K."/>
            <person name="Gernert C."/>
            <person name="Steffens U.A."/>
            <person name="Heycke N."/>
            <person name="Schmitt S."/>
            <person name="Rinke C."/>
            <person name="Helfrich E.J."/>
            <person name="Brachmann A.O."/>
            <person name="Gurgui C."/>
            <person name="Wakimoto T."/>
            <person name="Kracht M."/>
            <person name="Crusemann M."/>
            <person name="Hentschel U."/>
            <person name="Abe I."/>
            <person name="Matsunaga S."/>
            <person name="Kalinowski J."/>
            <person name="Takeyama H."/>
            <person name="Piel J."/>
        </authorList>
    </citation>
    <scope>NUCLEOTIDE SEQUENCE [LARGE SCALE GENOMIC DNA]</scope>
    <source>
        <strain evidence="9">TSY2</strain>
    </source>
</reference>
<dbReference type="PATRIC" id="fig|1429439.4.peg.2090"/>
<evidence type="ECO:0000256" key="1">
    <source>
        <dbReference type="ARBA" id="ARBA00004651"/>
    </source>
</evidence>
<evidence type="ECO:0000259" key="7">
    <source>
        <dbReference type="PROSITE" id="PS50156"/>
    </source>
</evidence>
<evidence type="ECO:0000313" key="9">
    <source>
        <dbReference type="Proteomes" id="UP000019140"/>
    </source>
</evidence>
<keyword evidence="3 6" id="KW-0812">Transmembrane</keyword>
<dbReference type="Pfam" id="PF03176">
    <property type="entry name" value="MMPL"/>
    <property type="match status" value="1"/>
</dbReference>